<feature type="coiled-coil region" evidence="4">
    <location>
        <begin position="241"/>
        <end position="317"/>
    </location>
</feature>
<keyword evidence="4" id="KW-0175">Coiled coil</keyword>
<protein>
    <submittedName>
        <fullName evidence="6">ABC transporter ATP-binding protein</fullName>
    </submittedName>
</protein>
<organism evidence="6 7">
    <name type="scientific">Hymenobacter cavernae</name>
    <dbReference type="NCBI Taxonomy" id="2044852"/>
    <lineage>
        <taxon>Bacteria</taxon>
        <taxon>Pseudomonadati</taxon>
        <taxon>Bacteroidota</taxon>
        <taxon>Cytophagia</taxon>
        <taxon>Cytophagales</taxon>
        <taxon>Hymenobacteraceae</taxon>
        <taxon>Hymenobacter</taxon>
    </lineage>
</organism>
<feature type="domain" description="ABC transporter" evidence="5">
    <location>
        <begin position="355"/>
        <end position="546"/>
    </location>
</feature>
<dbReference type="InterPro" id="IPR003439">
    <property type="entry name" value="ABC_transporter-like_ATP-bd"/>
</dbReference>
<dbReference type="Gene3D" id="3.40.50.300">
    <property type="entry name" value="P-loop containing nucleotide triphosphate hydrolases"/>
    <property type="match status" value="2"/>
</dbReference>
<sequence length="546" mass="60938">MRELGVFHSLLFTPYAMSIVVNALSYRHPDGEVLFQNLHLVVARGGKASLVGHNGAGKSTLLQIIAGRIPPSVGEVALEEKPYYVPQHLGQYDDCSVAQVLGIDQKLGALQAILAGDAAPEYFAQLDDDWEIEERAQAAMAFWHLQHLDLGQPMHALSGGEKTKAFLAGALIHAPGIILLDEPSNHLDAESRRLLYDFIQRSKATVLVVSHDRTLLNLVDLTLELTKTAVEAYGGNYDFYKEQKETKLAALQAQLDDKEKTLHQAQQKARDVAEQRHKQEARGKAQGLKKALPRIVAGHLKRQAEQSSAQMKEAQSEKINGIASDLKQIRTQIQEQKTLKIDLSQSHLHRGKILVESRSINFAYGEQQLWQSPLTFQVRSGDRVRITGNNGVGKTTLLKIMTGSLPPSVGEVFVADFEYFYIDQDYSIIENQLSVFEQLQKFNSRQLLEHELKTVLHYHQFPRESWDRKCASLSGGEKMKLILCCLTVSNNAPDVLVLDEPTNNLDVRSQDVLTQSVKDFGGSVLLISHDQYFVDEIGVDVTINFS</sequence>
<dbReference type="CDD" id="cd03221">
    <property type="entry name" value="ABCF_EF-3"/>
    <property type="match status" value="2"/>
</dbReference>
<dbReference type="Pfam" id="PF00005">
    <property type="entry name" value="ABC_tran"/>
    <property type="match status" value="2"/>
</dbReference>
<dbReference type="InterPro" id="IPR017871">
    <property type="entry name" value="ABC_transporter-like_CS"/>
</dbReference>
<evidence type="ECO:0000256" key="2">
    <source>
        <dbReference type="ARBA" id="ARBA00022741"/>
    </source>
</evidence>
<dbReference type="PANTHER" id="PTHR19211">
    <property type="entry name" value="ATP-BINDING TRANSPORT PROTEIN-RELATED"/>
    <property type="match status" value="1"/>
</dbReference>
<evidence type="ECO:0000256" key="1">
    <source>
        <dbReference type="ARBA" id="ARBA00022737"/>
    </source>
</evidence>
<dbReference type="InterPro" id="IPR050611">
    <property type="entry name" value="ABCF"/>
</dbReference>
<keyword evidence="2" id="KW-0547">Nucleotide-binding</keyword>
<dbReference type="InterPro" id="IPR027417">
    <property type="entry name" value="P-loop_NTPase"/>
</dbReference>
<comment type="caution">
    <text evidence="6">The sequence shown here is derived from an EMBL/GenBank/DDBJ whole genome shotgun (WGS) entry which is preliminary data.</text>
</comment>
<dbReference type="InterPro" id="IPR003593">
    <property type="entry name" value="AAA+_ATPase"/>
</dbReference>
<evidence type="ECO:0000256" key="4">
    <source>
        <dbReference type="SAM" id="Coils"/>
    </source>
</evidence>
<dbReference type="PANTHER" id="PTHR19211:SF6">
    <property type="entry name" value="BLL7188 PROTEIN"/>
    <property type="match status" value="1"/>
</dbReference>
<evidence type="ECO:0000313" key="6">
    <source>
        <dbReference type="EMBL" id="GGE95230.1"/>
    </source>
</evidence>
<reference evidence="7" key="1">
    <citation type="journal article" date="2019" name="Int. J. Syst. Evol. Microbiol.">
        <title>The Global Catalogue of Microorganisms (GCM) 10K type strain sequencing project: providing services to taxonomists for standard genome sequencing and annotation.</title>
        <authorList>
            <consortium name="The Broad Institute Genomics Platform"/>
            <consortium name="The Broad Institute Genome Sequencing Center for Infectious Disease"/>
            <person name="Wu L."/>
            <person name="Ma J."/>
        </authorList>
    </citation>
    <scope>NUCLEOTIDE SEQUENCE [LARGE SCALE GENOMIC DNA]</scope>
    <source>
        <strain evidence="7">CGMCC 1.15197</strain>
    </source>
</reference>
<keyword evidence="7" id="KW-1185">Reference proteome</keyword>
<name>A0ABQ1TH34_9BACT</name>
<dbReference type="PROSITE" id="PS00211">
    <property type="entry name" value="ABC_TRANSPORTER_1"/>
    <property type="match status" value="2"/>
</dbReference>
<dbReference type="SMART" id="SM00382">
    <property type="entry name" value="AAA"/>
    <property type="match status" value="2"/>
</dbReference>
<evidence type="ECO:0000259" key="5">
    <source>
        <dbReference type="PROSITE" id="PS50893"/>
    </source>
</evidence>
<dbReference type="Proteomes" id="UP000632273">
    <property type="component" value="Unassembled WGS sequence"/>
</dbReference>
<proteinExistence type="predicted"/>
<keyword evidence="3 6" id="KW-0067">ATP-binding</keyword>
<dbReference type="SUPFAM" id="SSF52540">
    <property type="entry name" value="P-loop containing nucleoside triphosphate hydrolases"/>
    <property type="match status" value="2"/>
</dbReference>
<dbReference type="EMBL" id="BMHT01000001">
    <property type="protein sequence ID" value="GGE95230.1"/>
    <property type="molecule type" value="Genomic_DNA"/>
</dbReference>
<gene>
    <name evidence="6" type="ORF">GCM10011383_02380</name>
</gene>
<dbReference type="PROSITE" id="PS50893">
    <property type="entry name" value="ABC_TRANSPORTER_2"/>
    <property type="match status" value="2"/>
</dbReference>
<accession>A0ABQ1TH34</accession>
<dbReference type="GO" id="GO:0005524">
    <property type="term" value="F:ATP binding"/>
    <property type="evidence" value="ECO:0007669"/>
    <property type="project" value="UniProtKB-KW"/>
</dbReference>
<evidence type="ECO:0000313" key="7">
    <source>
        <dbReference type="Proteomes" id="UP000632273"/>
    </source>
</evidence>
<keyword evidence="1" id="KW-0677">Repeat</keyword>
<evidence type="ECO:0000256" key="3">
    <source>
        <dbReference type="ARBA" id="ARBA00022840"/>
    </source>
</evidence>
<feature type="domain" description="ABC transporter" evidence="5">
    <location>
        <begin position="19"/>
        <end position="252"/>
    </location>
</feature>